<dbReference type="PANTHER" id="PTHR33571:SF14">
    <property type="entry name" value="PROTEIN ADENYLYLTRANSFERASE MJ0435-RELATED"/>
    <property type="match status" value="1"/>
</dbReference>
<organism evidence="9 10">
    <name type="scientific">Parabacteroides distasonis</name>
    <dbReference type="NCBI Taxonomy" id="823"/>
    <lineage>
        <taxon>Bacteria</taxon>
        <taxon>Pseudomonadati</taxon>
        <taxon>Bacteroidota</taxon>
        <taxon>Bacteroidia</taxon>
        <taxon>Bacteroidales</taxon>
        <taxon>Tannerellaceae</taxon>
        <taxon>Parabacteroides</taxon>
    </lineage>
</organism>
<keyword evidence="6" id="KW-0067">ATP-binding</keyword>
<evidence type="ECO:0000313" key="9">
    <source>
        <dbReference type="EMBL" id="RHD72686.1"/>
    </source>
</evidence>
<sequence>MKTKEECMELIKSCADTLRHRFGVSSFRLFGSVAREEQQADSDVDMCVEMVPKLYLLVELGMYLEELLGCRVDVIRMHRNMNAFLRKEIEKDGIFIL</sequence>
<dbReference type="InterPro" id="IPR043519">
    <property type="entry name" value="NT_sf"/>
</dbReference>
<dbReference type="AlphaFoldDB" id="A0A3R6DVK6"/>
<proteinExistence type="predicted"/>
<dbReference type="CDD" id="cd05403">
    <property type="entry name" value="NT_KNTase_like"/>
    <property type="match status" value="1"/>
</dbReference>
<accession>A0A3R6DVK6</accession>
<comment type="caution">
    <text evidence="9">The sequence shown here is derived from an EMBL/GenBank/DDBJ whole genome shotgun (WGS) entry which is preliminary data.</text>
</comment>
<dbReference type="EMBL" id="QSJN01000010">
    <property type="protein sequence ID" value="RHD72686.1"/>
    <property type="molecule type" value="Genomic_DNA"/>
</dbReference>
<evidence type="ECO:0000256" key="7">
    <source>
        <dbReference type="ARBA" id="ARBA00022842"/>
    </source>
</evidence>
<evidence type="ECO:0000313" key="10">
    <source>
        <dbReference type="Proteomes" id="UP000284660"/>
    </source>
</evidence>
<evidence type="ECO:0000256" key="5">
    <source>
        <dbReference type="ARBA" id="ARBA00022741"/>
    </source>
</evidence>
<name>A0A3R6DVK6_PARDI</name>
<dbReference type="Pfam" id="PF18765">
    <property type="entry name" value="Polbeta"/>
    <property type="match status" value="1"/>
</dbReference>
<dbReference type="SUPFAM" id="SSF81301">
    <property type="entry name" value="Nucleotidyltransferase"/>
    <property type="match status" value="1"/>
</dbReference>
<gene>
    <name evidence="9" type="ORF">DW782_15405</name>
</gene>
<dbReference type="GO" id="GO:0046872">
    <property type="term" value="F:metal ion binding"/>
    <property type="evidence" value="ECO:0007669"/>
    <property type="project" value="UniProtKB-KW"/>
</dbReference>
<comment type="cofactor">
    <cofactor evidence="1">
        <name>Mg(2+)</name>
        <dbReference type="ChEBI" id="CHEBI:18420"/>
    </cofactor>
</comment>
<dbReference type="InterPro" id="IPR052038">
    <property type="entry name" value="Type-VII_TA_antitoxin"/>
</dbReference>
<evidence type="ECO:0000256" key="1">
    <source>
        <dbReference type="ARBA" id="ARBA00001946"/>
    </source>
</evidence>
<keyword evidence="5" id="KW-0547">Nucleotide-binding</keyword>
<keyword evidence="2" id="KW-0808">Transferase</keyword>
<evidence type="ECO:0000256" key="3">
    <source>
        <dbReference type="ARBA" id="ARBA00022695"/>
    </source>
</evidence>
<dbReference type="InterPro" id="IPR041633">
    <property type="entry name" value="Polbeta"/>
</dbReference>
<keyword evidence="4" id="KW-0479">Metal-binding</keyword>
<keyword evidence="3" id="KW-0548">Nucleotidyltransferase</keyword>
<evidence type="ECO:0000256" key="6">
    <source>
        <dbReference type="ARBA" id="ARBA00022840"/>
    </source>
</evidence>
<dbReference type="GO" id="GO:0005524">
    <property type="term" value="F:ATP binding"/>
    <property type="evidence" value="ECO:0007669"/>
    <property type="project" value="UniProtKB-KW"/>
</dbReference>
<dbReference type="PANTHER" id="PTHR33571">
    <property type="entry name" value="SSL8005 PROTEIN"/>
    <property type="match status" value="1"/>
</dbReference>
<dbReference type="GO" id="GO:0016779">
    <property type="term" value="F:nucleotidyltransferase activity"/>
    <property type="evidence" value="ECO:0007669"/>
    <property type="project" value="UniProtKB-KW"/>
</dbReference>
<protein>
    <submittedName>
        <fullName evidence="9">DNA polymerase subunit beta</fullName>
    </submittedName>
</protein>
<dbReference type="RefSeq" id="WP_008780213.1">
    <property type="nucleotide sequence ID" value="NZ_CP103148.1"/>
</dbReference>
<keyword evidence="7" id="KW-0460">Magnesium</keyword>
<dbReference type="Proteomes" id="UP000284660">
    <property type="component" value="Unassembled WGS sequence"/>
</dbReference>
<evidence type="ECO:0000256" key="2">
    <source>
        <dbReference type="ARBA" id="ARBA00022679"/>
    </source>
</evidence>
<feature type="domain" description="Polymerase beta nucleotidyltransferase" evidence="8">
    <location>
        <begin position="14"/>
        <end position="96"/>
    </location>
</feature>
<dbReference type="Gene3D" id="3.30.460.10">
    <property type="entry name" value="Beta Polymerase, domain 2"/>
    <property type="match status" value="1"/>
</dbReference>
<reference evidence="9 10" key="1">
    <citation type="submission" date="2018-08" db="EMBL/GenBank/DDBJ databases">
        <title>A genome reference for cultivated species of the human gut microbiota.</title>
        <authorList>
            <person name="Zou Y."/>
            <person name="Xue W."/>
            <person name="Luo G."/>
        </authorList>
    </citation>
    <scope>NUCLEOTIDE SEQUENCE [LARGE SCALE GENOMIC DNA]</scope>
    <source>
        <strain evidence="9 10">AM30-4</strain>
    </source>
</reference>
<evidence type="ECO:0000259" key="8">
    <source>
        <dbReference type="Pfam" id="PF18765"/>
    </source>
</evidence>
<evidence type="ECO:0000256" key="4">
    <source>
        <dbReference type="ARBA" id="ARBA00022723"/>
    </source>
</evidence>